<name>A0A023INA6_HORVV</name>
<feature type="compositionally biased region" description="Basic residues" evidence="9">
    <location>
        <begin position="40"/>
        <end position="51"/>
    </location>
</feature>
<dbReference type="GO" id="GO:0003677">
    <property type="term" value="F:DNA binding"/>
    <property type="evidence" value="ECO:0007669"/>
    <property type="project" value="UniProtKB-KW"/>
</dbReference>
<evidence type="ECO:0000256" key="9">
    <source>
        <dbReference type="SAM" id="MobiDB-lite"/>
    </source>
</evidence>
<evidence type="ECO:0000313" key="13">
    <source>
        <dbReference type="Proteomes" id="UP000011116"/>
    </source>
</evidence>
<dbReference type="Proteomes" id="UP000011116">
    <property type="component" value="Chromosome 5H"/>
</dbReference>
<accession>A0A023INA6</accession>
<organism evidence="11">
    <name type="scientific">Hordeum vulgare subsp. vulgare</name>
    <name type="common">Domesticated barley</name>
    <dbReference type="NCBI Taxonomy" id="112509"/>
    <lineage>
        <taxon>Eukaryota</taxon>
        <taxon>Viridiplantae</taxon>
        <taxon>Streptophyta</taxon>
        <taxon>Embryophyta</taxon>
        <taxon>Tracheophyta</taxon>
        <taxon>Spermatophyta</taxon>
        <taxon>Magnoliopsida</taxon>
        <taxon>Liliopsida</taxon>
        <taxon>Poales</taxon>
        <taxon>Poaceae</taxon>
        <taxon>BOP clade</taxon>
        <taxon>Pooideae</taxon>
        <taxon>Triticodae</taxon>
        <taxon>Triticeae</taxon>
        <taxon>Hordeinae</taxon>
        <taxon>Hordeum</taxon>
    </lineage>
</organism>
<keyword evidence="13" id="KW-1185">Reference proteome</keyword>
<keyword evidence="3" id="KW-0346">Stress response</keyword>
<comment type="similarity">
    <text evidence="8">Belongs to the AP2/ERF transcription factor family. ERF subfamily.</text>
</comment>
<evidence type="ECO:0000256" key="6">
    <source>
        <dbReference type="ARBA" id="ARBA00023163"/>
    </source>
</evidence>
<reference evidence="13" key="1">
    <citation type="journal article" date="2012" name="Nature">
        <title>A physical, genetic and functional sequence assembly of the barley genome.</title>
        <authorList>
            <consortium name="The International Barley Genome Sequencing Consortium"/>
            <person name="Mayer K.F."/>
            <person name="Waugh R."/>
            <person name="Brown J.W."/>
            <person name="Schulman A."/>
            <person name="Langridge P."/>
            <person name="Platzer M."/>
            <person name="Fincher G.B."/>
            <person name="Muehlbauer G.J."/>
            <person name="Sato K."/>
            <person name="Close T.J."/>
            <person name="Wise R.P."/>
            <person name="Stein N."/>
        </authorList>
    </citation>
    <scope>NUCLEOTIDE SEQUENCE [LARGE SCALE GENOMIC DNA]</scope>
    <source>
        <strain evidence="13">cv. Morex</strain>
    </source>
</reference>
<dbReference type="Gramene" id="HORVU.MOREX.r3.5HG0497650.1">
    <property type="protein sequence ID" value="HORVU.MOREX.r3.5HG0497650.1.CDS1"/>
    <property type="gene ID" value="HORVU.MOREX.r3.5HG0497650"/>
</dbReference>
<keyword evidence="2" id="KW-0805">Transcription regulation</keyword>
<dbReference type="PANTHER" id="PTHR31839:SF5">
    <property type="entry name" value="CBF2"/>
    <property type="match status" value="1"/>
</dbReference>
<dbReference type="PANTHER" id="PTHR31839">
    <property type="entry name" value="DEHYDRATION-RESPONSIVE ELEMENT-BINDING PROTEIN 1D"/>
    <property type="match status" value="1"/>
</dbReference>
<dbReference type="InterPro" id="IPR036955">
    <property type="entry name" value="AP2/ERF_dom_sf"/>
</dbReference>
<evidence type="ECO:0000256" key="4">
    <source>
        <dbReference type="ARBA" id="ARBA00023125"/>
    </source>
</evidence>
<dbReference type="GO" id="GO:0003700">
    <property type="term" value="F:DNA-binding transcription factor activity"/>
    <property type="evidence" value="ECO:0007669"/>
    <property type="project" value="InterPro"/>
</dbReference>
<protein>
    <submittedName>
        <fullName evidence="11">CBF6B</fullName>
    </submittedName>
</protein>
<evidence type="ECO:0000313" key="11">
    <source>
        <dbReference type="EMBL" id="AGW47727.1"/>
    </source>
</evidence>
<feature type="compositionally biased region" description="Low complexity" evidence="9">
    <location>
        <begin position="159"/>
        <end position="180"/>
    </location>
</feature>
<dbReference type="SMART" id="SM00380">
    <property type="entry name" value="AP2"/>
    <property type="match status" value="1"/>
</dbReference>
<feature type="region of interest" description="Disordered" evidence="9">
    <location>
        <begin position="1"/>
        <end position="51"/>
    </location>
</feature>
<reference evidence="11" key="2">
    <citation type="journal article" date="2014" name="Funct. Integr. Genomics">
        <title>The barley Frost resistance-H2 locus.</title>
        <authorList>
            <person name="Pasquariello M."/>
            <person name="Barabaschi D."/>
            <person name="Himmelbach A."/>
            <person name="Steuernagel B."/>
            <person name="Ariyadasa R."/>
            <person name="Stein N."/>
            <person name="Gandolfi F."/>
            <person name="Tenedini E."/>
            <person name="Bernardis I."/>
            <person name="Tagliafico E."/>
            <person name="Pecchioni N."/>
            <person name="Francia E."/>
        </authorList>
    </citation>
    <scope>NUCLEOTIDE SEQUENCE</scope>
</reference>
<evidence type="ECO:0000256" key="7">
    <source>
        <dbReference type="ARBA" id="ARBA00023242"/>
    </source>
</evidence>
<evidence type="ECO:0000256" key="3">
    <source>
        <dbReference type="ARBA" id="ARBA00023016"/>
    </source>
</evidence>
<keyword evidence="7" id="KW-0539">Nucleus</keyword>
<proteinExistence type="inferred from homology"/>
<reference evidence="12" key="4">
    <citation type="submission" date="2022-01" db="UniProtKB">
        <authorList>
            <consortium name="EnsemblPlants"/>
        </authorList>
    </citation>
    <scope>IDENTIFICATION</scope>
    <source>
        <strain evidence="12">subsp. vulgare</strain>
    </source>
</reference>
<dbReference type="Pfam" id="PF00847">
    <property type="entry name" value="AP2"/>
    <property type="match status" value="1"/>
</dbReference>
<dbReference type="EMBL" id="KF686739">
    <property type="protein sequence ID" value="AGW47727.1"/>
    <property type="molecule type" value="Genomic_DNA"/>
</dbReference>
<evidence type="ECO:0000313" key="12">
    <source>
        <dbReference type="EnsemblPlants" id="HORVU.MOREX.r3.5HG0497650.1.CDS1"/>
    </source>
</evidence>
<feature type="region of interest" description="Disordered" evidence="9">
    <location>
        <begin position="147"/>
        <end position="183"/>
    </location>
</feature>
<dbReference type="EnsemblPlants" id="HORVU.MOREX.r3.5HG0497650.1">
    <property type="protein sequence ID" value="HORVU.MOREX.r3.5HG0497650.1.CDS1"/>
    <property type="gene ID" value="HORVU.MOREX.r3.5HG0497650"/>
</dbReference>
<reference evidence="12" key="3">
    <citation type="submission" date="2020-10" db="EMBL/GenBank/DDBJ databases">
        <authorList>
            <person name="Scholz U."/>
            <person name="Mascher M."/>
            <person name="Fiebig A."/>
        </authorList>
    </citation>
    <scope>NUCLEOTIDE SEQUENCE [LARGE SCALE GENOMIC DNA]</scope>
    <source>
        <strain evidence="12">cv. Morex</strain>
    </source>
</reference>
<evidence type="ECO:0000256" key="1">
    <source>
        <dbReference type="ARBA" id="ARBA00004123"/>
    </source>
</evidence>
<dbReference type="SUPFAM" id="SSF54171">
    <property type="entry name" value="DNA-binding domain"/>
    <property type="match status" value="1"/>
</dbReference>
<gene>
    <name evidence="11" type="primary">CBF6B</name>
    <name evidence="12" type="synonym">LOC123398231</name>
</gene>
<dbReference type="GO" id="GO:0005634">
    <property type="term" value="C:nucleus"/>
    <property type="evidence" value="ECO:0007669"/>
    <property type="project" value="UniProtKB-SubCell"/>
</dbReference>
<evidence type="ECO:0000256" key="5">
    <source>
        <dbReference type="ARBA" id="ARBA00023159"/>
    </source>
</evidence>
<comment type="subcellular location">
    <subcellularLocation>
        <location evidence="1">Nucleus</location>
    </subcellularLocation>
</comment>
<dbReference type="Gene3D" id="3.30.730.10">
    <property type="entry name" value="AP2/ERF domain"/>
    <property type="match status" value="1"/>
</dbReference>
<dbReference type="InterPro" id="IPR001471">
    <property type="entry name" value="AP2/ERF_dom"/>
</dbReference>
<feature type="domain" description="AP2/ERF" evidence="10">
    <location>
        <begin position="53"/>
        <end position="114"/>
    </location>
</feature>
<evidence type="ECO:0000256" key="2">
    <source>
        <dbReference type="ARBA" id="ARBA00023015"/>
    </source>
</evidence>
<evidence type="ECO:0000259" key="10">
    <source>
        <dbReference type="PROSITE" id="PS51032"/>
    </source>
</evidence>
<keyword evidence="4" id="KW-0238">DNA-binding</keyword>
<dbReference type="InterPro" id="IPR016177">
    <property type="entry name" value="DNA-bd_dom_sf"/>
</dbReference>
<keyword evidence="5" id="KW-0010">Activator</keyword>
<dbReference type="InterPro" id="IPR045277">
    <property type="entry name" value="DRE1A-I"/>
</dbReference>
<dbReference type="PROSITE" id="PS51032">
    <property type="entry name" value="AP2_ERF"/>
    <property type="match status" value="1"/>
</dbReference>
<evidence type="ECO:0000256" key="8">
    <source>
        <dbReference type="ARBA" id="ARBA00024343"/>
    </source>
</evidence>
<sequence>MTWTLGATCGAAPPPPCVSPSSSSSSSREQHGTAAPAKRPSGRKKVNQTRHPVYRGVRHRGGRWVCEVRVPGNSREKLWLGTHVTAEAAARAHDAAMLALRGCSASAAPRLNFADSAWLLDVPSEPPDVRRAALAAVVDFQRKQAKDGAAEASVNEVTSNPSAPTSSSSHNAGSSAATSHPPADGTFEVSAVLATVSSDMFDLHTNGEMDLDRYSYYTDLANGLLLEPPPPPATCGDCGDGGTDAELWSHQRR</sequence>
<keyword evidence="6" id="KW-0804">Transcription</keyword>
<dbReference type="Gramene" id="HORVU.MOREX.r2.5HG0412810.1">
    <property type="protein sequence ID" value="HORVU.MOREX.r2.5HG0412810.1.CDS.1"/>
    <property type="gene ID" value="HORVU.MOREX.r2.5HG0412810"/>
</dbReference>
<dbReference type="AlphaFoldDB" id="A0A023INA6"/>